<dbReference type="AlphaFoldDB" id="A0A1I5W1S4"/>
<keyword evidence="3" id="KW-1185">Reference proteome</keyword>
<dbReference type="RefSeq" id="WP_177201656.1">
    <property type="nucleotide sequence ID" value="NZ_FOXO01000020.1"/>
</dbReference>
<evidence type="ECO:0000313" key="3">
    <source>
        <dbReference type="Proteomes" id="UP000182624"/>
    </source>
</evidence>
<feature type="transmembrane region" description="Helical" evidence="1">
    <location>
        <begin position="6"/>
        <end position="37"/>
    </location>
</feature>
<dbReference type="Proteomes" id="UP000182624">
    <property type="component" value="Unassembled WGS sequence"/>
</dbReference>
<name>A0A1I5W1S4_9FIRM</name>
<keyword evidence="1" id="KW-1133">Transmembrane helix</keyword>
<reference evidence="3" key="1">
    <citation type="submission" date="2016-10" db="EMBL/GenBank/DDBJ databases">
        <authorList>
            <person name="Varghese N."/>
            <person name="Submissions S."/>
        </authorList>
    </citation>
    <scope>NUCLEOTIDE SEQUENCE [LARGE SCALE GENOMIC DNA]</scope>
    <source>
        <strain evidence="3">P18</strain>
    </source>
</reference>
<keyword evidence="1" id="KW-0472">Membrane</keyword>
<gene>
    <name evidence="2" type="ORF">SAMN04487928_12031</name>
</gene>
<evidence type="ECO:0000313" key="2">
    <source>
        <dbReference type="EMBL" id="SFQ13685.1"/>
    </source>
</evidence>
<organism evidence="2 3">
    <name type="scientific">Butyrivibrio proteoclasticus</name>
    <dbReference type="NCBI Taxonomy" id="43305"/>
    <lineage>
        <taxon>Bacteria</taxon>
        <taxon>Bacillati</taxon>
        <taxon>Bacillota</taxon>
        <taxon>Clostridia</taxon>
        <taxon>Lachnospirales</taxon>
        <taxon>Lachnospiraceae</taxon>
        <taxon>Butyrivibrio</taxon>
    </lineage>
</organism>
<sequence length="47" mass="5555">MNNFITYIFIIFMVIFGGFSTLYVVVSLPVTIIYKIYRKIKFGEKIL</sequence>
<protein>
    <submittedName>
        <fullName evidence="2">Uncharacterized protein</fullName>
    </submittedName>
</protein>
<accession>A0A1I5W1S4</accession>
<keyword evidence="1" id="KW-0812">Transmembrane</keyword>
<evidence type="ECO:0000256" key="1">
    <source>
        <dbReference type="SAM" id="Phobius"/>
    </source>
</evidence>
<proteinExistence type="predicted"/>
<dbReference type="EMBL" id="FOXO01000020">
    <property type="protein sequence ID" value="SFQ13685.1"/>
    <property type="molecule type" value="Genomic_DNA"/>
</dbReference>